<feature type="compositionally biased region" description="Polar residues" evidence="11">
    <location>
        <begin position="2480"/>
        <end position="2494"/>
    </location>
</feature>
<gene>
    <name evidence="14" type="ORF">chiPu_0008230</name>
</gene>
<dbReference type="STRING" id="137246.A0A401SHB4"/>
<evidence type="ECO:0000256" key="2">
    <source>
        <dbReference type="ARBA" id="ARBA00022741"/>
    </source>
</evidence>
<dbReference type="PRINTS" id="PR00380">
    <property type="entry name" value="KINESINHEAVY"/>
</dbReference>
<keyword evidence="15" id="KW-1185">Reference proteome</keyword>
<name>A0A401SHB4_CHIPU</name>
<feature type="binding site" evidence="9">
    <location>
        <begin position="76"/>
        <end position="83"/>
    </location>
    <ligand>
        <name>ATP</name>
        <dbReference type="ChEBI" id="CHEBI:30616"/>
    </ligand>
</feature>
<dbReference type="SMART" id="SM00280">
    <property type="entry name" value="KAZAL"/>
    <property type="match status" value="1"/>
</dbReference>
<dbReference type="InterPro" id="IPR027417">
    <property type="entry name" value="P-loop_NTPase"/>
</dbReference>
<feature type="coiled-coil region" evidence="10">
    <location>
        <begin position="1074"/>
        <end position="1122"/>
    </location>
</feature>
<keyword evidence="3 9" id="KW-0067">ATP-binding</keyword>
<dbReference type="GO" id="GO:0007018">
    <property type="term" value="P:microtubule-based movement"/>
    <property type="evidence" value="ECO:0007669"/>
    <property type="project" value="InterPro"/>
</dbReference>
<evidence type="ECO:0000256" key="11">
    <source>
        <dbReference type="SAM" id="MobiDB-lite"/>
    </source>
</evidence>
<dbReference type="PROSITE" id="PS00282">
    <property type="entry name" value="KAZAL_1"/>
    <property type="match status" value="1"/>
</dbReference>
<evidence type="ECO:0000313" key="15">
    <source>
        <dbReference type="Proteomes" id="UP000287033"/>
    </source>
</evidence>
<dbReference type="GO" id="GO:0043515">
    <property type="term" value="F:kinetochore binding"/>
    <property type="evidence" value="ECO:0007669"/>
    <property type="project" value="UniProtKB-ARBA"/>
</dbReference>
<dbReference type="CDD" id="cd01374">
    <property type="entry name" value="KISc_CENP_E"/>
    <property type="match status" value="1"/>
</dbReference>
<evidence type="ECO:0000313" key="14">
    <source>
        <dbReference type="EMBL" id="GCC29788.1"/>
    </source>
</evidence>
<evidence type="ECO:0000256" key="3">
    <source>
        <dbReference type="ARBA" id="ARBA00022840"/>
    </source>
</evidence>
<feature type="coiled-coil region" evidence="10">
    <location>
        <begin position="2299"/>
        <end position="2336"/>
    </location>
</feature>
<dbReference type="InterPro" id="IPR036058">
    <property type="entry name" value="Kazal_dom_sf"/>
</dbReference>
<dbReference type="GO" id="GO:0140694">
    <property type="term" value="P:membraneless organelle assembly"/>
    <property type="evidence" value="ECO:0007669"/>
    <property type="project" value="UniProtKB-ARBA"/>
</dbReference>
<evidence type="ECO:0000256" key="8">
    <source>
        <dbReference type="ARBA" id="ARBA00081766"/>
    </source>
</evidence>
<feature type="coiled-coil region" evidence="10">
    <location>
        <begin position="2003"/>
        <end position="2101"/>
    </location>
</feature>
<feature type="coiled-coil region" evidence="10">
    <location>
        <begin position="1288"/>
        <end position="1516"/>
    </location>
</feature>
<dbReference type="InterPro" id="IPR027640">
    <property type="entry name" value="Kinesin-like_fam"/>
</dbReference>
<feature type="coiled-coil region" evidence="10">
    <location>
        <begin position="553"/>
        <end position="724"/>
    </location>
</feature>
<dbReference type="PROSITE" id="PS00411">
    <property type="entry name" value="KINESIN_MOTOR_1"/>
    <property type="match status" value="1"/>
</dbReference>
<dbReference type="GO" id="GO:0007051">
    <property type="term" value="P:spindle organization"/>
    <property type="evidence" value="ECO:0007669"/>
    <property type="project" value="UniProtKB-ARBA"/>
</dbReference>
<feature type="coiled-coil region" evidence="10">
    <location>
        <begin position="1778"/>
        <end position="1872"/>
    </location>
</feature>
<protein>
    <recommendedName>
        <fullName evidence="7">Centromere-associated protein E</fullName>
    </recommendedName>
    <alternativeName>
        <fullName evidence="8">Centromere protein E</fullName>
    </alternativeName>
</protein>
<dbReference type="GO" id="GO:0003777">
    <property type="term" value="F:microtubule motor activity"/>
    <property type="evidence" value="ECO:0007669"/>
    <property type="project" value="InterPro"/>
</dbReference>
<dbReference type="GO" id="GO:0030071">
    <property type="term" value="P:regulation of mitotic metaphase/anaphase transition"/>
    <property type="evidence" value="ECO:0007669"/>
    <property type="project" value="UniProtKB-ARBA"/>
</dbReference>
<dbReference type="OrthoDB" id="21525at2759"/>
<feature type="domain" description="Kinesin motor" evidence="12">
    <location>
        <begin position="1"/>
        <end position="313"/>
    </location>
</feature>
<dbReference type="OMA" id="HMEEEKT"/>
<dbReference type="Pfam" id="PF00225">
    <property type="entry name" value="Kinesin"/>
    <property type="match status" value="1"/>
</dbReference>
<dbReference type="GO" id="GO:0005874">
    <property type="term" value="C:microtubule"/>
    <property type="evidence" value="ECO:0007669"/>
    <property type="project" value="TreeGrafter"/>
</dbReference>
<organism evidence="14 15">
    <name type="scientific">Chiloscyllium punctatum</name>
    <name type="common">Brownbanded bambooshark</name>
    <name type="synonym">Hemiscyllium punctatum</name>
    <dbReference type="NCBI Taxonomy" id="137246"/>
    <lineage>
        <taxon>Eukaryota</taxon>
        <taxon>Metazoa</taxon>
        <taxon>Chordata</taxon>
        <taxon>Craniata</taxon>
        <taxon>Vertebrata</taxon>
        <taxon>Chondrichthyes</taxon>
        <taxon>Elasmobranchii</taxon>
        <taxon>Galeomorphii</taxon>
        <taxon>Galeoidea</taxon>
        <taxon>Orectolobiformes</taxon>
        <taxon>Hemiscylliidae</taxon>
        <taxon>Chiloscyllium</taxon>
    </lineage>
</organism>
<evidence type="ECO:0000256" key="7">
    <source>
        <dbReference type="ARBA" id="ARBA00070169"/>
    </source>
</evidence>
<evidence type="ECO:0000259" key="13">
    <source>
        <dbReference type="PROSITE" id="PS51465"/>
    </source>
</evidence>
<feature type="compositionally biased region" description="Basic and acidic residues" evidence="11">
    <location>
        <begin position="2521"/>
        <end position="2532"/>
    </location>
</feature>
<accession>A0A401SHB4</accession>
<dbReference type="FunFam" id="3.40.850.10:FF:000026">
    <property type="entry name" value="Centromere-associated protein E"/>
    <property type="match status" value="1"/>
</dbReference>
<dbReference type="CDD" id="cd00104">
    <property type="entry name" value="KAZAL_FS"/>
    <property type="match status" value="1"/>
</dbReference>
<keyword evidence="5 9" id="KW-0505">Motor protein</keyword>
<feature type="compositionally biased region" description="Polar residues" evidence="11">
    <location>
        <begin position="2507"/>
        <end position="2518"/>
    </location>
</feature>
<feature type="coiled-coil region" evidence="10">
    <location>
        <begin position="2368"/>
        <end position="2402"/>
    </location>
</feature>
<dbReference type="SMART" id="SM00129">
    <property type="entry name" value="KISc"/>
    <property type="match status" value="1"/>
</dbReference>
<feature type="coiled-coil region" evidence="10">
    <location>
        <begin position="322"/>
        <end position="349"/>
    </location>
</feature>
<evidence type="ECO:0000256" key="5">
    <source>
        <dbReference type="ARBA" id="ARBA00023175"/>
    </source>
</evidence>
<feature type="domain" description="Kazal-like" evidence="13">
    <location>
        <begin position="2578"/>
        <end position="2634"/>
    </location>
</feature>
<feature type="region of interest" description="Disordered" evidence="11">
    <location>
        <begin position="2507"/>
        <end position="2543"/>
    </location>
</feature>
<dbReference type="InterPro" id="IPR019821">
    <property type="entry name" value="Kinesin_motor_CS"/>
</dbReference>
<evidence type="ECO:0000259" key="12">
    <source>
        <dbReference type="PROSITE" id="PS50067"/>
    </source>
</evidence>
<dbReference type="SUPFAM" id="SSF52540">
    <property type="entry name" value="P-loop containing nucleoside triphosphate hydrolases"/>
    <property type="match status" value="1"/>
</dbReference>
<dbReference type="Gene3D" id="3.40.850.10">
    <property type="entry name" value="Kinesin motor domain"/>
    <property type="match status" value="1"/>
</dbReference>
<evidence type="ECO:0000256" key="4">
    <source>
        <dbReference type="ARBA" id="ARBA00023054"/>
    </source>
</evidence>
<dbReference type="GO" id="GO:0000278">
    <property type="term" value="P:mitotic cell cycle"/>
    <property type="evidence" value="ECO:0007669"/>
    <property type="project" value="TreeGrafter"/>
</dbReference>
<keyword evidence="4 10" id="KW-0175">Coiled coil</keyword>
<dbReference type="Proteomes" id="UP000287033">
    <property type="component" value="Unassembled WGS sequence"/>
</dbReference>
<dbReference type="PANTHER" id="PTHR47968:SF75">
    <property type="entry name" value="CENTROMERE-ASSOCIATED PROTEIN E"/>
    <property type="match status" value="1"/>
</dbReference>
<dbReference type="InterPro" id="IPR036961">
    <property type="entry name" value="Kinesin_motor_dom_sf"/>
</dbReference>
<reference evidence="14 15" key="1">
    <citation type="journal article" date="2018" name="Nat. Ecol. Evol.">
        <title>Shark genomes provide insights into elasmobranch evolution and the origin of vertebrates.</title>
        <authorList>
            <person name="Hara Y"/>
            <person name="Yamaguchi K"/>
            <person name="Onimaru K"/>
            <person name="Kadota M"/>
            <person name="Koyanagi M"/>
            <person name="Keeley SD"/>
            <person name="Tatsumi K"/>
            <person name="Tanaka K"/>
            <person name="Motone F"/>
            <person name="Kageyama Y"/>
            <person name="Nozu R"/>
            <person name="Adachi N"/>
            <person name="Nishimura O"/>
            <person name="Nakagawa R"/>
            <person name="Tanegashima C"/>
            <person name="Kiyatake I"/>
            <person name="Matsumoto R"/>
            <person name="Murakumo K"/>
            <person name="Nishida K"/>
            <person name="Terakita A"/>
            <person name="Kuratani S"/>
            <person name="Sato K"/>
            <person name="Hyodo S Kuraku.S."/>
        </authorList>
    </citation>
    <scope>NUCLEOTIDE SEQUENCE [LARGE SCALE GENOMIC DNA]</scope>
</reference>
<dbReference type="Gene3D" id="3.30.60.30">
    <property type="match status" value="1"/>
</dbReference>
<feature type="coiled-coil region" evidence="10">
    <location>
        <begin position="497"/>
        <end position="524"/>
    </location>
</feature>
<keyword evidence="6" id="KW-0963">Cytoplasm</keyword>
<sequence>MATNREKSLQGGSAEALQIHWKADKQTVSQISGSRSFSFDRVFHPEESTATVYNEVAHSIVHSITKGYNGTIFAYGQTSSGKTYTMMGNAVSSGLIPLAICNLFNVINNTPNREFLLRVSYMEIYNESVSDLLVGPKRRPLEVREDMERTVYVANLTEELAVTYEDVMKLVHKGEKNRHYGETKMNEHSSRSHTIFRVIVESRDKNNEAVIVAHLNLVDLAGSERASQTGTEGVRLKEGCFINRSLFVLGQVIKKLSDGQAGGFLNYRDSKLTRILQNSLGGNAKTLIICTITPVSFEETLSTLQFASTAKFMKNTPHVNEVMDEQAMLKRCRKEIMDLKNQLEELTSETRVQAMEKAQLLSEKHILQMDHEQKIKNLTRMLVRVSTDDDQETKARRKRRVTWAPGKLRASFDSSAKMIKLDKVNQEFDEDDDEDDPFDVDSTWTSKIISECNSSITTKRGGSCGFQIPPFEDSLYFNEQSRVNTNCSSLLYDVSSKDELEQRISELEKELETLTEEREKEIKKEKEYASHIEKQLQDSIEICELLYSKQFDAESLKMENDKQKEEIEELKELLKERLEKAKFFQMENEKQKKEIKELEKLREGIEELKERREIEEFEFLEKEAEKEGKEQEQHENEMFKMLVRNSESIDQELEVKQLQQSLKDAEVVTRDAKKESSLLRSENLELKEEMNKMRVDYQRMENDVQSYSSQLDAERSRYKEMQSDLQKELNFAFNENTKLMSLLDGKVPKDLLDRFHLEKSMADLKQRLDKSEKEKNSLQEEVSLLSQYKSLPEKVDELAKQVQQLTEELNGVTSERDTLSECREDDVKQLENLREELSSIVQDRNKLQEVLASVQSEQDHRAKIKTLQQDEMKCSLENLKNELDLYSVRLEEEKAKCAQFQQGIEDKERQIKEQEQQLKQELIKQKEIDDKYSKSSEEIKLLKEEKEELTIKLEGLMKTNEELTVSQSNSHQKVQALTEELQMIASQHDIKSENQELGVQDTELQEQLFSQRLQQLEDEKSALMKENEDLQAILETVKIEKDAVKSTLQGKTEMEEEPLNATIMPETDSQGFEKEDLTEQLLLLQKNCGSLNSEKEALYQELTALKAEREQLKCDLQDNIEMCIENQAELRSLHDQLKLNQNVEIKLKKSLTEMEYLLNEEKEKVQALTKELQILASQHDIKSENQELEVHDSSKQDTELQEQLFSQRLQQLEDEKFSLMKEKEDLQAILETVKIEKDAMKRALQEKTEMIQEGGEKLHCMIPQHDVLPAESEELRDLVSKESSADIQEKLNWQLQQLKDENSSVIKEKDDLQVMLENVIVQRDKMESALQEKSEWMQEQTEDLQSVMSQRDKLLSEIEELRASISKEQGAKIENEFNQRLQQIEAEYSLILKEKDNLQETVQCVKEERNEMKSTLQEITEKIQKQTEELHHVVSQRDVLFGVIQELRASISKEQKAEIQEKEFSERLQQLKNEKAAIAKQNDDLQAMLESIKLQRDEIKNTLQENTEKMREQSEKLHCVVAGRDALLREIDQLRAQVSKGQSPENLGEKFNQWFQQFEDEKLQVIKEKEDLQGLLERVKTQSNEMMSTLQGNTEAIHEQTKELRRVVSHRDELLGEIEQLRTCVSKEQAVKIEEKKLYERLQQCEDEKSILAKEKCDLEETLESVKVQRDKMKRTLEENNQVIHEQTKELRRVVSHRDELLGEIEQLRTCVSKEQTVRIEEKKLYERLQQCEDEKSILAKEKCDLEETLESVKVQRDEMKGTLEENNQVLLKWTNELNGVRSHRDQLLVEIEQLKDEVKKVELLRRESNDQFERETQSITMQKDELQLQMDKIQKDLCEKAEMLMIEERRNEELKTLVTTLEKQIVTWKEEKIQIVSTKSEADPVEAEINKLSNYLQEKDHLLQTAFQSLFELENEYKIGLAKTDQEFSREMEAWKELLLRICSEVPEGSAESIHIVKLREENAKLYEKLMLWRSNFMRVMSTVPPRVKNYQKPIRKCDVSLADEKKKNEELLLQLQALRKQVSDPSESQLVSVEKNAEIRRISALIANKEHHLENAQQNLLELKSKYQKYLTCSENGILSRAKARNNLQEKIAKQSERNILKIFEEIENENQILDQECQLQLKSVQSEAAYSESLRNGYIKYIRNSCDELENEKKKNEELLLQIEAVKQESLNKNGCDSLTLENQKLSKKLKEAELLLQNERIKINELEATLTASQEAYKQQEEKLSELQTEIGSKALEKNLDVLQSKLLKKDSQIKNLEESLEQAKLDMGAQPFKEEMTDLKNRLFALQMEKVKETKHLENQISSLKASLEHKEESLRQLKETLRRNQQEQDTSITVEKSKDKTCSTDVSLTCSAGSGIVQNAVVLVLNAEKAKLTRDLNQFKKENEHLARMVSELKFEKNIWKERATKHEEKDRTLFKQENIQHTLTQCPDDSLPSQSQKECSLPVSQNVEVSKELFTHGSKAAATEDKALENELPTDSSKASSFGMESQPWSLPRTKIFDNSRLSFPGATSPQAKPKYEKNERDDWWPKPSATDPECKMQSNSGLVLITLQSLKSLDKDCFRLLTKGEEEKQVEKMPDCMKHIEILPECKAPSQPVCGTNGKTYKNECQLCVVNWIFMLNTKNFHNGEC</sequence>
<feature type="coiled-coil region" evidence="10">
    <location>
        <begin position="754"/>
        <end position="966"/>
    </location>
</feature>
<dbReference type="GO" id="GO:0008608">
    <property type="term" value="P:attachment of spindle microtubules to kinetochore"/>
    <property type="evidence" value="ECO:0007669"/>
    <property type="project" value="UniProtKB-ARBA"/>
</dbReference>
<feature type="coiled-coil region" evidence="10">
    <location>
        <begin position="1151"/>
        <end position="1250"/>
    </location>
</feature>
<feature type="coiled-coil region" evidence="10">
    <location>
        <begin position="1635"/>
        <end position="1690"/>
    </location>
</feature>
<dbReference type="PROSITE" id="PS51465">
    <property type="entry name" value="KAZAL_2"/>
    <property type="match status" value="1"/>
</dbReference>
<dbReference type="InterPro" id="IPR002350">
    <property type="entry name" value="Kazal_dom"/>
</dbReference>
<comment type="caution">
    <text evidence="14">The sequence shown here is derived from an EMBL/GenBank/DDBJ whole genome shotgun (WGS) entry which is preliminary data.</text>
</comment>
<comment type="subcellular location">
    <subcellularLocation>
        <location evidence="1">Cytoplasm</location>
        <location evidence="1">Cytoskeleton</location>
    </subcellularLocation>
</comment>
<dbReference type="GO" id="GO:0008017">
    <property type="term" value="F:microtubule binding"/>
    <property type="evidence" value="ECO:0007669"/>
    <property type="project" value="InterPro"/>
</dbReference>
<evidence type="ECO:0000256" key="6">
    <source>
        <dbReference type="ARBA" id="ARBA00023212"/>
    </source>
</evidence>
<dbReference type="GO" id="GO:0005524">
    <property type="term" value="F:ATP binding"/>
    <property type="evidence" value="ECO:0007669"/>
    <property type="project" value="UniProtKB-UniRule"/>
</dbReference>
<dbReference type="PANTHER" id="PTHR47968">
    <property type="entry name" value="CENTROMERE PROTEIN E"/>
    <property type="match status" value="1"/>
</dbReference>
<evidence type="ECO:0000256" key="9">
    <source>
        <dbReference type="PROSITE-ProRule" id="PRU00283"/>
    </source>
</evidence>
<dbReference type="InterPro" id="IPR001752">
    <property type="entry name" value="Kinesin_motor_dom"/>
</dbReference>
<evidence type="ECO:0000256" key="1">
    <source>
        <dbReference type="ARBA" id="ARBA00004245"/>
    </source>
</evidence>
<dbReference type="PROSITE" id="PS50067">
    <property type="entry name" value="KINESIN_MOTOR_2"/>
    <property type="match status" value="1"/>
</dbReference>
<dbReference type="SUPFAM" id="SSF100895">
    <property type="entry name" value="Kazal-type serine protease inhibitors"/>
    <property type="match status" value="1"/>
</dbReference>
<dbReference type="EMBL" id="BEZZ01000267">
    <property type="protein sequence ID" value="GCC29788.1"/>
    <property type="molecule type" value="Genomic_DNA"/>
</dbReference>
<comment type="similarity">
    <text evidence="9">Belongs to the TRAFAC class myosin-kinesin ATPase superfamily. Kinesin family.</text>
</comment>
<evidence type="ECO:0000256" key="10">
    <source>
        <dbReference type="SAM" id="Coils"/>
    </source>
</evidence>
<feature type="coiled-coil region" evidence="10">
    <location>
        <begin position="999"/>
        <end position="1040"/>
    </location>
</feature>
<keyword evidence="2 9" id="KW-0547">Nucleotide-binding</keyword>
<feature type="coiled-coil region" evidence="10">
    <location>
        <begin position="2142"/>
        <end position="2271"/>
    </location>
</feature>
<dbReference type="GO" id="GO:0000779">
    <property type="term" value="C:condensed chromosome, centromeric region"/>
    <property type="evidence" value="ECO:0007669"/>
    <property type="project" value="UniProtKB-ARBA"/>
</dbReference>
<keyword evidence="6" id="KW-0206">Cytoskeleton</keyword>
<dbReference type="Pfam" id="PF00050">
    <property type="entry name" value="Kazal_1"/>
    <property type="match status" value="1"/>
</dbReference>
<proteinExistence type="inferred from homology"/>
<feature type="region of interest" description="Disordered" evidence="11">
    <location>
        <begin position="2468"/>
        <end position="2494"/>
    </location>
</feature>